<dbReference type="Proteomes" id="UP001629462">
    <property type="component" value="Unassembled WGS sequence"/>
</dbReference>
<protein>
    <recommendedName>
        <fullName evidence="3">Glycosyltransferase family 25 (LPS biosynthesis protein)</fullName>
    </recommendedName>
</protein>
<organism evidence="1 2">
    <name type="scientific">Caballeronia jiangsuensis</name>
    <dbReference type="NCBI Taxonomy" id="1458357"/>
    <lineage>
        <taxon>Bacteria</taxon>
        <taxon>Pseudomonadati</taxon>
        <taxon>Pseudomonadota</taxon>
        <taxon>Betaproteobacteria</taxon>
        <taxon>Burkholderiales</taxon>
        <taxon>Burkholderiaceae</taxon>
        <taxon>Caballeronia</taxon>
    </lineage>
</organism>
<evidence type="ECO:0000313" key="2">
    <source>
        <dbReference type="Proteomes" id="UP001629462"/>
    </source>
</evidence>
<keyword evidence="2" id="KW-1185">Reference proteome</keyword>
<evidence type="ECO:0008006" key="3">
    <source>
        <dbReference type="Google" id="ProtNLM"/>
    </source>
</evidence>
<dbReference type="EMBL" id="JAQQDB010000029">
    <property type="protein sequence ID" value="MFM0520968.1"/>
    <property type="molecule type" value="Genomic_DNA"/>
</dbReference>
<name>A0ABW9CR86_9BURK</name>
<proteinExistence type="predicted"/>
<gene>
    <name evidence="1" type="ORF">PQR08_26435</name>
</gene>
<sequence>MQSQLEEIGLAQYFQRFRAVDGACDGPFDTVGQNGVWACRRSHERIILESDQDAATIILEDDVELSRYLPHVINEGVIENIIATHPGIDMFFLDCAPFQDAVPQLMRAAETNMPGRKQEDSKGADRHEMVGVAFPNAHAVYAFCSAAYAVTPKGKETLRKLFEAGPDIRYPIDILYRDWIASGALNANITVPFLATPRHMSASTIAYDELDQSQHLSERKGTLMSAIRRLLFAGDPALDVSAIEPLLLCESRDSSEYRFAMRIYESMWWDLQ</sequence>
<comment type="caution">
    <text evidence="1">The sequence shown here is derived from an EMBL/GenBank/DDBJ whole genome shotgun (WGS) entry which is preliminary data.</text>
</comment>
<evidence type="ECO:0000313" key="1">
    <source>
        <dbReference type="EMBL" id="MFM0520968.1"/>
    </source>
</evidence>
<accession>A0ABW9CR86</accession>
<reference evidence="1 2" key="1">
    <citation type="journal article" date="2024" name="Chem. Sci.">
        <title>Discovery of megapolipeptins by genome mining of a Burkholderiales bacteria collection.</title>
        <authorList>
            <person name="Paulo B.S."/>
            <person name="Recchia M.J.J."/>
            <person name="Lee S."/>
            <person name="Fergusson C.H."/>
            <person name="Romanowski S.B."/>
            <person name="Hernandez A."/>
            <person name="Krull N."/>
            <person name="Liu D.Y."/>
            <person name="Cavanagh H."/>
            <person name="Bos A."/>
            <person name="Gray C.A."/>
            <person name="Murphy B.T."/>
            <person name="Linington R.G."/>
            <person name="Eustaquio A.S."/>
        </authorList>
    </citation>
    <scope>NUCLEOTIDE SEQUENCE [LARGE SCALE GENOMIC DNA]</scope>
    <source>
        <strain evidence="1 2">RL17-374-BIF-D</strain>
    </source>
</reference>
<dbReference type="RefSeq" id="WP_250486314.1">
    <property type="nucleotide sequence ID" value="NZ_JAQQDB010000029.1"/>
</dbReference>